<name>A0ACB7ESL4_NIBAL</name>
<dbReference type="Proteomes" id="UP000805704">
    <property type="component" value="Chromosome 23"/>
</dbReference>
<feature type="non-terminal residue" evidence="1">
    <location>
        <position position="1"/>
    </location>
</feature>
<protein>
    <submittedName>
        <fullName evidence="1">Uncharacterized protein</fullName>
    </submittedName>
</protein>
<reference evidence="1" key="1">
    <citation type="submission" date="2020-04" db="EMBL/GenBank/DDBJ databases">
        <title>A chromosome-scale assembly and high-density genetic map of the yellow drum (Nibea albiflora) genome.</title>
        <authorList>
            <person name="Xu D."/>
            <person name="Zhang W."/>
            <person name="Chen R."/>
            <person name="Tan P."/>
            <person name="Wang L."/>
            <person name="Song H."/>
            <person name="Tian L."/>
            <person name="Zhu Q."/>
            <person name="Wang B."/>
        </authorList>
    </citation>
    <scope>NUCLEOTIDE SEQUENCE</scope>
    <source>
        <strain evidence="1">ZJHYS-2018</strain>
    </source>
</reference>
<dbReference type="EMBL" id="CM024811">
    <property type="protein sequence ID" value="KAG8004857.1"/>
    <property type="molecule type" value="Genomic_DNA"/>
</dbReference>
<accession>A0ACB7ESL4</accession>
<sequence>RPPEEEEEVYSPQGMEERLTGGGASVVPEQELGERAIEPYSAGSMDIMMEERNKTSRAVKIFQKFGIKHKIGALRTTMRCD</sequence>
<proteinExistence type="predicted"/>
<organism evidence="1 2">
    <name type="scientific">Nibea albiflora</name>
    <name type="common">Yellow drum</name>
    <name type="synonym">Corvina albiflora</name>
    <dbReference type="NCBI Taxonomy" id="240163"/>
    <lineage>
        <taxon>Eukaryota</taxon>
        <taxon>Metazoa</taxon>
        <taxon>Chordata</taxon>
        <taxon>Craniata</taxon>
        <taxon>Vertebrata</taxon>
        <taxon>Euteleostomi</taxon>
        <taxon>Actinopterygii</taxon>
        <taxon>Neopterygii</taxon>
        <taxon>Teleostei</taxon>
        <taxon>Neoteleostei</taxon>
        <taxon>Acanthomorphata</taxon>
        <taxon>Eupercaria</taxon>
        <taxon>Sciaenidae</taxon>
        <taxon>Nibea</taxon>
    </lineage>
</organism>
<keyword evidence="2" id="KW-1185">Reference proteome</keyword>
<evidence type="ECO:0000313" key="2">
    <source>
        <dbReference type="Proteomes" id="UP000805704"/>
    </source>
</evidence>
<gene>
    <name evidence="1" type="ORF">GBF38_010669</name>
</gene>
<comment type="caution">
    <text evidence="1">The sequence shown here is derived from an EMBL/GenBank/DDBJ whole genome shotgun (WGS) entry which is preliminary data.</text>
</comment>
<evidence type="ECO:0000313" key="1">
    <source>
        <dbReference type="EMBL" id="KAG8004857.1"/>
    </source>
</evidence>